<accession>A0ACC2TD49</accession>
<gene>
    <name evidence="1" type="ORF">DSO57_1027277</name>
</gene>
<name>A0ACC2TD49_9FUNG</name>
<organism evidence="1 2">
    <name type="scientific">Entomophthora muscae</name>
    <dbReference type="NCBI Taxonomy" id="34485"/>
    <lineage>
        <taxon>Eukaryota</taxon>
        <taxon>Fungi</taxon>
        <taxon>Fungi incertae sedis</taxon>
        <taxon>Zoopagomycota</taxon>
        <taxon>Entomophthoromycotina</taxon>
        <taxon>Entomophthoromycetes</taxon>
        <taxon>Entomophthorales</taxon>
        <taxon>Entomophthoraceae</taxon>
        <taxon>Entomophthora</taxon>
    </lineage>
</organism>
<evidence type="ECO:0000313" key="2">
    <source>
        <dbReference type="Proteomes" id="UP001165960"/>
    </source>
</evidence>
<sequence length="152" mass="16650">MAGLREEVKALWAAMAFSGVTPPPVKEEFCCSGSKGPLKLIYKICANSPGARMIGSLPLLFKCKNDNLWVATANRESGFQQATTLTTLDEDLRQLWALQAPVKSEAEFTSKIYVLNSNYQDSSNGSANTDVDPNYKPSFEQVFYPKTLTSAA</sequence>
<keyword evidence="2" id="KW-1185">Reference proteome</keyword>
<evidence type="ECO:0000313" key="1">
    <source>
        <dbReference type="EMBL" id="KAJ9072462.1"/>
    </source>
</evidence>
<protein>
    <submittedName>
        <fullName evidence="1">Uncharacterized protein</fullName>
    </submittedName>
</protein>
<comment type="caution">
    <text evidence="1">The sequence shown here is derived from an EMBL/GenBank/DDBJ whole genome shotgun (WGS) entry which is preliminary data.</text>
</comment>
<reference evidence="1" key="1">
    <citation type="submission" date="2022-04" db="EMBL/GenBank/DDBJ databases">
        <title>Genome of the entomopathogenic fungus Entomophthora muscae.</title>
        <authorList>
            <person name="Elya C."/>
            <person name="Lovett B.R."/>
            <person name="Lee E."/>
            <person name="Macias A.M."/>
            <person name="Hajek A.E."/>
            <person name="De Bivort B.L."/>
            <person name="Kasson M.T."/>
            <person name="De Fine Licht H.H."/>
            <person name="Stajich J.E."/>
        </authorList>
    </citation>
    <scope>NUCLEOTIDE SEQUENCE</scope>
    <source>
        <strain evidence="1">Berkeley</strain>
    </source>
</reference>
<dbReference type="Proteomes" id="UP001165960">
    <property type="component" value="Unassembled WGS sequence"/>
</dbReference>
<dbReference type="EMBL" id="QTSX02003005">
    <property type="protein sequence ID" value="KAJ9072462.1"/>
    <property type="molecule type" value="Genomic_DNA"/>
</dbReference>
<proteinExistence type="predicted"/>